<gene>
    <name evidence="2" type="primary">bcsE</name>
    <name evidence="2" type="ORF">TUM19329_30110</name>
</gene>
<sequence>MTLSFLLDVKRSWGALSTMQSPGFYWINSDRQIDAELFCQKIITALPTDARTALIFQGEKPELLLKTPVSVKKLPLFSLPEKKAALLHLTSDLMRSLKTRKRLFILLTNSVFWPILSQEEIQHWVKKTHGWLNSEQSTLLILNQGPHAAQLKNQLSSQHRFLDGLSRLHWQEDSLQYVISWWATESGLTANQTFSIQKDASDWIIQPNDQPHSTLLSHDEFLYLADKRVLEGASPPSEDWQLLENNQLLAQKAEQAQAATLIFSLSDSNQINELARQIHYLRRRCGNALKIVIREMSKSIRYSDERLLLACGANLSIPQTVPLPKFLTMVESMQQQRFARYVQEDFNSLLKTIQPIELKGYLPVNEFSQSVLSRMNNTLLPDNGKGILVALIPESGVDANQALSLCELKRLGDIATICDNQLFLFLSTCATSDLDQTLSFIFQQPVNMIFSNHVAWDLDLQIITEIKQLASYHNKLLNEGVTSSKPGESAMEESAPKVVARHTPECITLSTNIEQGK</sequence>
<proteinExistence type="predicted"/>
<name>A0A6F8T915_9GAMM</name>
<dbReference type="InterPro" id="IPR017745">
    <property type="entry name" value="BcsE"/>
</dbReference>
<dbReference type="RefSeq" id="WP_173237901.1">
    <property type="nucleotide sequence ID" value="NZ_AP022839.1"/>
</dbReference>
<evidence type="ECO:0000313" key="2">
    <source>
        <dbReference type="EMBL" id="BCA96650.1"/>
    </source>
</evidence>
<dbReference type="GO" id="GO:0035438">
    <property type="term" value="F:cyclic-di-GMP binding"/>
    <property type="evidence" value="ECO:0007669"/>
    <property type="project" value="InterPro"/>
</dbReference>
<organism evidence="2 3">
    <name type="scientific">Legionella antarctica</name>
    <dbReference type="NCBI Taxonomy" id="2708020"/>
    <lineage>
        <taxon>Bacteria</taxon>
        <taxon>Pseudomonadati</taxon>
        <taxon>Pseudomonadota</taxon>
        <taxon>Gammaproteobacteria</taxon>
        <taxon>Legionellales</taxon>
        <taxon>Legionellaceae</taxon>
        <taxon>Legionella</taxon>
    </lineage>
</organism>
<reference evidence="2" key="1">
    <citation type="journal article" date="2020" name="Microbiol. Resour. Announc.">
        <title>Complete Genome Sequence of Novel Psychrotolerant Legionella Strain TUM19329, Isolated from Antarctic Lake Sediment.</title>
        <authorList>
            <person name="Shimada S."/>
            <person name="Nakai R."/>
            <person name="Aoki K."/>
            <person name="Shimoeda N."/>
            <person name="Ohno G."/>
            <person name="Miyazaki Y."/>
            <person name="Kudoh S."/>
            <person name="Imura S."/>
            <person name="Watanabe K."/>
            <person name="Ishii Y."/>
            <person name="Tateda K."/>
        </authorList>
    </citation>
    <scope>NUCLEOTIDE SEQUENCE [LARGE SCALE GENOMIC DNA]</scope>
    <source>
        <strain evidence="2">TUM19329</strain>
    </source>
</reference>
<protein>
    <recommendedName>
        <fullName evidence="1">Cellulose biosynthesis protein BcsE</fullName>
    </recommendedName>
</protein>
<dbReference type="KEGG" id="lant:TUM19329_30110"/>
<dbReference type="Proteomes" id="UP000502894">
    <property type="component" value="Chromosome"/>
</dbReference>
<dbReference type="NCBIfam" id="TIGR03369">
    <property type="entry name" value="cellulose_bcsE"/>
    <property type="match status" value="1"/>
</dbReference>
<dbReference type="EMBL" id="AP022839">
    <property type="protein sequence ID" value="BCA96650.1"/>
    <property type="molecule type" value="Genomic_DNA"/>
</dbReference>
<keyword evidence="3" id="KW-1185">Reference proteome</keyword>
<evidence type="ECO:0000256" key="1">
    <source>
        <dbReference type="NCBIfam" id="TIGR03369"/>
    </source>
</evidence>
<dbReference type="AlphaFoldDB" id="A0A6F8T915"/>
<evidence type="ECO:0000313" key="3">
    <source>
        <dbReference type="Proteomes" id="UP000502894"/>
    </source>
</evidence>
<dbReference type="Pfam" id="PF10995">
    <property type="entry name" value="CBP_BcsE"/>
    <property type="match status" value="1"/>
</dbReference>
<accession>A0A6F8T915</accession>